<feature type="region of interest" description="Disordered" evidence="5">
    <location>
        <begin position="95"/>
        <end position="148"/>
    </location>
</feature>
<dbReference type="RefSeq" id="XP_064850831.1">
    <property type="nucleotide sequence ID" value="XM_064994759.1"/>
</dbReference>
<keyword evidence="7" id="KW-1185">Reference proteome</keyword>
<evidence type="ECO:0000256" key="5">
    <source>
        <dbReference type="SAM" id="MobiDB-lite"/>
    </source>
</evidence>
<evidence type="ECO:0000256" key="2">
    <source>
        <dbReference type="ARBA" id="ARBA00022540"/>
    </source>
</evidence>
<dbReference type="PANTHER" id="PTHR12399:SF0">
    <property type="entry name" value="EUKARYOTIC TRANSLATION INITIATION FACTOR 3 SUBUNIT D"/>
    <property type="match status" value="1"/>
</dbReference>
<evidence type="ECO:0000313" key="7">
    <source>
        <dbReference type="Proteomes" id="UP001360560"/>
    </source>
</evidence>
<name>A0AAV5QGI7_9ASCO</name>
<dbReference type="Proteomes" id="UP001360560">
    <property type="component" value="Unassembled WGS sequence"/>
</dbReference>
<comment type="caution">
    <text evidence="6">The sequence shown here is derived from an EMBL/GenBank/DDBJ whole genome shotgun (WGS) entry which is preliminary data.</text>
</comment>
<dbReference type="PIRSF" id="PIRSF016281">
    <property type="entry name" value="EIF-3_zeta"/>
    <property type="match status" value="1"/>
</dbReference>
<dbReference type="GO" id="GO:0003743">
    <property type="term" value="F:translation initiation factor activity"/>
    <property type="evidence" value="ECO:0007669"/>
    <property type="project" value="UniProtKB-KW"/>
</dbReference>
<dbReference type="GO" id="GO:0003723">
    <property type="term" value="F:RNA binding"/>
    <property type="evidence" value="ECO:0007669"/>
    <property type="project" value="UniProtKB-KW"/>
</dbReference>
<dbReference type="PANTHER" id="PTHR12399">
    <property type="entry name" value="EUKARYOTIC TRANSLATION INITIATION FACTOR 3 SUBUNIT 7"/>
    <property type="match status" value="1"/>
</dbReference>
<accession>A0AAV5QGI7</accession>
<sequence>MSDLPFSLNFLSSPENPWGPPKAVPASLNFHSIPYAPFSKSDKLGKASDWFSAEQFQNQPQGKGQKNVRDPFHAYGASAASKFAAEETSDNVNSFEVVDNKPSTTTANQQQKTVLRGRGNNNNNNNNKRQGGANAPQRNAFQRPAPVKKPVSAVQTPQQQRASYWNTQNQLQIDEAAKKKKYSIEVKSNFSKVTDIELNKLTKLNLDLGANGKGETLAVKANPSLMKLYNKTFDKLSSSSNLNKKTIPLKVFSKEFPKTYVDTMNDETLMNYAKDGTADVLITDEILTTIMAAPKSNFPWNFKIVKDLKNNKLYFSNSELEPQTIVDENDKDLFLTSFLADDNTLNSHVRLANEFKGINYNLSRFVTASTNGANIQKITPDTAVNKSSDVKTSKIYKYKLYKIPQVTVGEDNKKHRKLTLAKSDDEEAEIKYINVGIRTEADLLQKPNSGDEYETVAVHALNQYKPSQLDWKSKLISNRGAIISTELRKNNNLFSKWIVSSILGDINSIKLGFVARDSFNSAEKHSVLGMFNYKPEDLARQCNLQIGNGWAIFKSIIDIVNHEAEVSKDSKDTVEFMLARDPSQPKLNIYRVD</sequence>
<keyword evidence="2" id="KW-0396">Initiation factor</keyword>
<evidence type="ECO:0000256" key="4">
    <source>
        <dbReference type="ARBA" id="ARBA00022917"/>
    </source>
</evidence>
<organism evidence="6 7">
    <name type="scientific">Saccharomycopsis crataegensis</name>
    <dbReference type="NCBI Taxonomy" id="43959"/>
    <lineage>
        <taxon>Eukaryota</taxon>
        <taxon>Fungi</taxon>
        <taxon>Dikarya</taxon>
        <taxon>Ascomycota</taxon>
        <taxon>Saccharomycotina</taxon>
        <taxon>Saccharomycetes</taxon>
        <taxon>Saccharomycopsidaceae</taxon>
        <taxon>Saccharomycopsis</taxon>
    </lineage>
</organism>
<feature type="compositionally biased region" description="Polar residues" evidence="5">
    <location>
        <begin position="101"/>
        <end position="113"/>
    </location>
</feature>
<proteinExistence type="predicted"/>
<dbReference type="AlphaFoldDB" id="A0AAV5QGI7"/>
<reference evidence="6 7" key="1">
    <citation type="journal article" date="2023" name="Elife">
        <title>Identification of key yeast species and microbe-microbe interactions impacting larval growth of Drosophila in the wild.</title>
        <authorList>
            <person name="Mure A."/>
            <person name="Sugiura Y."/>
            <person name="Maeda R."/>
            <person name="Honda K."/>
            <person name="Sakurai N."/>
            <person name="Takahashi Y."/>
            <person name="Watada M."/>
            <person name="Katoh T."/>
            <person name="Gotoh A."/>
            <person name="Gotoh Y."/>
            <person name="Taniguchi I."/>
            <person name="Nakamura K."/>
            <person name="Hayashi T."/>
            <person name="Katayama T."/>
            <person name="Uemura T."/>
            <person name="Hattori Y."/>
        </authorList>
    </citation>
    <scope>NUCLEOTIDE SEQUENCE [LARGE SCALE GENOMIC DNA]</scope>
    <source>
        <strain evidence="6 7">SC-9</strain>
    </source>
</reference>
<evidence type="ECO:0000256" key="1">
    <source>
        <dbReference type="ARBA" id="ARBA00022490"/>
    </source>
</evidence>
<dbReference type="Pfam" id="PF05091">
    <property type="entry name" value="eIF-3_zeta"/>
    <property type="match status" value="1"/>
</dbReference>
<evidence type="ECO:0000256" key="3">
    <source>
        <dbReference type="ARBA" id="ARBA00022884"/>
    </source>
</evidence>
<keyword evidence="1" id="KW-0963">Cytoplasm</keyword>
<protein>
    <recommendedName>
        <fullName evidence="8">Eukaryotic translation initiation factor 3 subunit D</fullName>
    </recommendedName>
</protein>
<keyword evidence="4" id="KW-0648">Protein biosynthesis</keyword>
<evidence type="ECO:0000313" key="6">
    <source>
        <dbReference type="EMBL" id="GMM33831.1"/>
    </source>
</evidence>
<dbReference type="GO" id="GO:0005852">
    <property type="term" value="C:eukaryotic translation initiation factor 3 complex"/>
    <property type="evidence" value="ECO:0007669"/>
    <property type="project" value="InterPro"/>
</dbReference>
<gene>
    <name evidence="6" type="ORF">DASC09_011560</name>
</gene>
<evidence type="ECO:0008006" key="8">
    <source>
        <dbReference type="Google" id="ProtNLM"/>
    </source>
</evidence>
<dbReference type="InterPro" id="IPR007783">
    <property type="entry name" value="eIF3d"/>
</dbReference>
<dbReference type="GeneID" id="90071810"/>
<keyword evidence="3" id="KW-0694">RNA-binding</keyword>
<dbReference type="EMBL" id="BTFZ01000002">
    <property type="protein sequence ID" value="GMM33831.1"/>
    <property type="molecule type" value="Genomic_DNA"/>
</dbReference>